<dbReference type="Proteomes" id="UP001630127">
    <property type="component" value="Unassembled WGS sequence"/>
</dbReference>
<evidence type="ECO:0000256" key="2">
    <source>
        <dbReference type="SAM" id="Phobius"/>
    </source>
</evidence>
<feature type="transmembrane region" description="Helical" evidence="2">
    <location>
        <begin position="82"/>
        <end position="106"/>
    </location>
</feature>
<evidence type="ECO:0000256" key="1">
    <source>
        <dbReference type="SAM" id="MobiDB-lite"/>
    </source>
</evidence>
<dbReference type="AlphaFoldDB" id="A0ABD2ZH46"/>
<keyword evidence="4" id="KW-1185">Reference proteome</keyword>
<reference evidence="3 4" key="1">
    <citation type="submission" date="2024-11" db="EMBL/GenBank/DDBJ databases">
        <title>A near-complete genome assembly of Cinchona calisaya.</title>
        <authorList>
            <person name="Lian D.C."/>
            <person name="Zhao X.W."/>
            <person name="Wei L."/>
        </authorList>
    </citation>
    <scope>NUCLEOTIDE SEQUENCE [LARGE SCALE GENOMIC DNA]</scope>
    <source>
        <tissue evidence="3">Nenye</tissue>
    </source>
</reference>
<evidence type="ECO:0000313" key="3">
    <source>
        <dbReference type="EMBL" id="KAL3517038.1"/>
    </source>
</evidence>
<proteinExistence type="predicted"/>
<evidence type="ECO:0000313" key="4">
    <source>
        <dbReference type="Proteomes" id="UP001630127"/>
    </source>
</evidence>
<feature type="compositionally biased region" description="Polar residues" evidence="1">
    <location>
        <begin position="1"/>
        <end position="16"/>
    </location>
</feature>
<gene>
    <name evidence="3" type="ORF">ACH5RR_023940</name>
</gene>
<accession>A0ABD2ZH46</accession>
<keyword evidence="2" id="KW-1133">Transmembrane helix</keyword>
<feature type="region of interest" description="Disordered" evidence="1">
    <location>
        <begin position="1"/>
        <end position="22"/>
    </location>
</feature>
<comment type="caution">
    <text evidence="3">The sequence shown here is derived from an EMBL/GenBank/DDBJ whole genome shotgun (WGS) entry which is preliminary data.</text>
</comment>
<organism evidence="3 4">
    <name type="scientific">Cinchona calisaya</name>
    <dbReference type="NCBI Taxonomy" id="153742"/>
    <lineage>
        <taxon>Eukaryota</taxon>
        <taxon>Viridiplantae</taxon>
        <taxon>Streptophyta</taxon>
        <taxon>Embryophyta</taxon>
        <taxon>Tracheophyta</taxon>
        <taxon>Spermatophyta</taxon>
        <taxon>Magnoliopsida</taxon>
        <taxon>eudicotyledons</taxon>
        <taxon>Gunneridae</taxon>
        <taxon>Pentapetalae</taxon>
        <taxon>asterids</taxon>
        <taxon>lamiids</taxon>
        <taxon>Gentianales</taxon>
        <taxon>Rubiaceae</taxon>
        <taxon>Cinchonoideae</taxon>
        <taxon>Cinchoneae</taxon>
        <taxon>Cinchona</taxon>
    </lineage>
</organism>
<sequence>MDSDISSGGFTNRTTGSHNGSSFNSNFAFTFNDSNFFDRVLRIVIVPDLTDSNSDSDGCTTVADSIHNRKHRREDNIKENGMLVLGVIYQAVISGCLVTVVMTSIVEFEF</sequence>
<dbReference type="EMBL" id="JBJUIK010000010">
    <property type="protein sequence ID" value="KAL3517038.1"/>
    <property type="molecule type" value="Genomic_DNA"/>
</dbReference>
<keyword evidence="2" id="KW-0812">Transmembrane</keyword>
<keyword evidence="2" id="KW-0472">Membrane</keyword>
<name>A0ABD2ZH46_9GENT</name>
<protein>
    <submittedName>
        <fullName evidence="3">Uncharacterized protein</fullName>
    </submittedName>
</protein>